<evidence type="ECO:0000313" key="5">
    <source>
        <dbReference type="Proteomes" id="UP000522688"/>
    </source>
</evidence>
<keyword evidence="4" id="KW-1185">Reference proteome</keyword>
<evidence type="ECO:0000313" key="2">
    <source>
        <dbReference type="EMBL" id="GEK82991.1"/>
    </source>
</evidence>
<reference evidence="2 4" key="1">
    <citation type="submission" date="2019-07" db="EMBL/GenBank/DDBJ databases">
        <title>Whole genome shotgun sequence of Frigoribacterium faeni NBRC 103066.</title>
        <authorList>
            <person name="Hosoyama A."/>
            <person name="Uohara A."/>
            <person name="Ohji S."/>
            <person name="Ichikawa N."/>
        </authorList>
    </citation>
    <scope>NUCLEOTIDE SEQUENCE [LARGE SCALE GENOMIC DNA]</scope>
    <source>
        <strain evidence="2 4">NBRC 103066</strain>
    </source>
</reference>
<proteinExistence type="predicted"/>
<evidence type="ECO:0000313" key="4">
    <source>
        <dbReference type="Proteomes" id="UP000321154"/>
    </source>
</evidence>
<sequence length="283" mass="30152">MVHDEALDARDEVVTIAQVAREGLPKAGWRCAGATPDGVECRRPLTARALESELVAPYFAGTHIDSCSRSSLRSADAPGDRGHVVAQGPRATRWRLRLDDDEPRQGPDGRRRPDDSVPGDRTRRSAVDRSAPPRPTEDPHSLSAFLDAALAGDLPVEAALPGGPWMPGGDLIVPAAEATAARFAGGQLIVWGRVVATRPTSLGGTMLVFDGAADGLAVLIRKEHRGYYPLADDREFVPRHVMTYGRRAGSDARPYVTVPAPRGVVFSPTVHVRSTPKAGDGGP</sequence>
<organism evidence="3 5">
    <name type="scientific">Frigoribacterium faeni</name>
    <dbReference type="NCBI Taxonomy" id="145483"/>
    <lineage>
        <taxon>Bacteria</taxon>
        <taxon>Bacillati</taxon>
        <taxon>Actinomycetota</taxon>
        <taxon>Actinomycetes</taxon>
        <taxon>Micrococcales</taxon>
        <taxon>Microbacteriaceae</taxon>
        <taxon>Frigoribacterium</taxon>
    </lineage>
</organism>
<evidence type="ECO:0000313" key="3">
    <source>
        <dbReference type="EMBL" id="MBA8814833.1"/>
    </source>
</evidence>
<evidence type="ECO:0000256" key="1">
    <source>
        <dbReference type="SAM" id="MobiDB-lite"/>
    </source>
</evidence>
<comment type="caution">
    <text evidence="3">The sequence shown here is derived from an EMBL/GenBank/DDBJ whole genome shotgun (WGS) entry which is preliminary data.</text>
</comment>
<dbReference type="AlphaFoldDB" id="A0A7W3JL51"/>
<dbReference type="OrthoDB" id="3252153at2"/>
<dbReference type="Proteomes" id="UP000522688">
    <property type="component" value="Unassembled WGS sequence"/>
</dbReference>
<dbReference type="RefSeq" id="WP_146854195.1">
    <property type="nucleotide sequence ID" value="NZ_BAAAHR010000003.1"/>
</dbReference>
<accession>A0A7W3JL51</accession>
<feature type="compositionally biased region" description="Basic and acidic residues" evidence="1">
    <location>
        <begin position="103"/>
        <end position="127"/>
    </location>
</feature>
<name>A0A7W3JL51_9MICO</name>
<reference evidence="3 5" key="2">
    <citation type="submission" date="2020-07" db="EMBL/GenBank/DDBJ databases">
        <title>Sequencing the genomes of 1000 actinobacteria strains.</title>
        <authorList>
            <person name="Klenk H.-P."/>
        </authorList>
    </citation>
    <scope>NUCLEOTIDE SEQUENCE [LARGE SCALE GENOMIC DNA]</scope>
    <source>
        <strain evidence="3 5">DSM 10309</strain>
    </source>
</reference>
<gene>
    <name evidence="3" type="ORF">FB463_003109</name>
    <name evidence="2" type="ORF">FFA01_13000</name>
</gene>
<protein>
    <submittedName>
        <fullName evidence="3">Uncharacterized protein</fullName>
    </submittedName>
</protein>
<feature type="region of interest" description="Disordered" evidence="1">
    <location>
        <begin position="67"/>
        <end position="141"/>
    </location>
</feature>
<dbReference type="EMBL" id="JACGWW010000009">
    <property type="protein sequence ID" value="MBA8814833.1"/>
    <property type="molecule type" value="Genomic_DNA"/>
</dbReference>
<dbReference type="Proteomes" id="UP000321154">
    <property type="component" value="Unassembled WGS sequence"/>
</dbReference>
<dbReference type="EMBL" id="BJUV01000010">
    <property type="protein sequence ID" value="GEK82991.1"/>
    <property type="molecule type" value="Genomic_DNA"/>
</dbReference>